<protein>
    <submittedName>
        <fullName evidence="1">Uncharacterized protein</fullName>
    </submittedName>
</protein>
<organism evidence="1 2">
    <name type="scientific">Stylosanthes scabra</name>
    <dbReference type="NCBI Taxonomy" id="79078"/>
    <lineage>
        <taxon>Eukaryota</taxon>
        <taxon>Viridiplantae</taxon>
        <taxon>Streptophyta</taxon>
        <taxon>Embryophyta</taxon>
        <taxon>Tracheophyta</taxon>
        <taxon>Spermatophyta</taxon>
        <taxon>Magnoliopsida</taxon>
        <taxon>eudicotyledons</taxon>
        <taxon>Gunneridae</taxon>
        <taxon>Pentapetalae</taxon>
        <taxon>rosids</taxon>
        <taxon>fabids</taxon>
        <taxon>Fabales</taxon>
        <taxon>Fabaceae</taxon>
        <taxon>Papilionoideae</taxon>
        <taxon>50 kb inversion clade</taxon>
        <taxon>dalbergioids sensu lato</taxon>
        <taxon>Dalbergieae</taxon>
        <taxon>Pterocarpus clade</taxon>
        <taxon>Stylosanthes</taxon>
    </lineage>
</organism>
<name>A0ABU6Q538_9FABA</name>
<sequence length="235" mass="25970">MVATTRSQGPAAALAAPKVGGAEVTFFESDERKKIRVGAAARKIGSTLKTGSPVIRLKADTVMKHEGKIDPTLTHSPTKQPQHTTTTTKTLTTLSSTLTNTTHTITQTTTSHSPELRLPHRRRVHEALVPIYVYILVSRYGCFKRNGKWCQVGKRRGLEMRRATRLFSFIAIPYTVSLGLRGVKARTKARLTATADHRELVSVCGAFVSTWDKDRKRSGPADWSSGEVRMMVVRS</sequence>
<proteinExistence type="predicted"/>
<keyword evidence="2" id="KW-1185">Reference proteome</keyword>
<dbReference type="EMBL" id="JASCZI010000022">
    <property type="protein sequence ID" value="MED6106942.1"/>
    <property type="molecule type" value="Genomic_DNA"/>
</dbReference>
<evidence type="ECO:0000313" key="2">
    <source>
        <dbReference type="Proteomes" id="UP001341840"/>
    </source>
</evidence>
<reference evidence="1 2" key="1">
    <citation type="journal article" date="2023" name="Plants (Basel)">
        <title>Bridging the Gap: Combining Genomics and Transcriptomics Approaches to Understand Stylosanthes scabra, an Orphan Legume from the Brazilian Caatinga.</title>
        <authorList>
            <person name="Ferreira-Neto J.R.C."/>
            <person name="da Silva M.D."/>
            <person name="Binneck E."/>
            <person name="de Melo N.F."/>
            <person name="da Silva R.H."/>
            <person name="de Melo A.L.T.M."/>
            <person name="Pandolfi V."/>
            <person name="Bustamante F.O."/>
            <person name="Brasileiro-Vidal A.C."/>
            <person name="Benko-Iseppon A.M."/>
        </authorList>
    </citation>
    <scope>NUCLEOTIDE SEQUENCE [LARGE SCALE GENOMIC DNA]</scope>
    <source>
        <tissue evidence="1">Leaves</tissue>
    </source>
</reference>
<evidence type="ECO:0000313" key="1">
    <source>
        <dbReference type="EMBL" id="MED6106942.1"/>
    </source>
</evidence>
<dbReference type="Proteomes" id="UP001341840">
    <property type="component" value="Unassembled WGS sequence"/>
</dbReference>
<comment type="caution">
    <text evidence="1">The sequence shown here is derived from an EMBL/GenBank/DDBJ whole genome shotgun (WGS) entry which is preliminary data.</text>
</comment>
<accession>A0ABU6Q538</accession>
<gene>
    <name evidence="1" type="ORF">PIB30_009551</name>
</gene>